<evidence type="ECO:0000313" key="3">
    <source>
        <dbReference type="Proteomes" id="UP000603453"/>
    </source>
</evidence>
<keyword evidence="3" id="KW-1185">Reference proteome</keyword>
<evidence type="ECO:0000256" key="1">
    <source>
        <dbReference type="SAM" id="MobiDB-lite"/>
    </source>
</evidence>
<comment type="caution">
    <text evidence="2">The sequence shown here is derived from an EMBL/GenBank/DDBJ whole genome shotgun (WGS) entry which is preliminary data.</text>
</comment>
<feature type="compositionally biased region" description="Basic and acidic residues" evidence="1">
    <location>
        <begin position="134"/>
        <end position="168"/>
    </location>
</feature>
<feature type="compositionally biased region" description="Basic residues" evidence="1">
    <location>
        <begin position="236"/>
        <end position="250"/>
    </location>
</feature>
<organism evidence="2 3">
    <name type="scientific">Mucor saturninus</name>
    <dbReference type="NCBI Taxonomy" id="64648"/>
    <lineage>
        <taxon>Eukaryota</taxon>
        <taxon>Fungi</taxon>
        <taxon>Fungi incertae sedis</taxon>
        <taxon>Mucoromycota</taxon>
        <taxon>Mucoromycotina</taxon>
        <taxon>Mucoromycetes</taxon>
        <taxon>Mucorales</taxon>
        <taxon>Mucorineae</taxon>
        <taxon>Mucoraceae</taxon>
        <taxon>Mucor</taxon>
    </lineage>
</organism>
<dbReference type="AlphaFoldDB" id="A0A8H7R718"/>
<gene>
    <name evidence="2" type="ORF">INT47_002611</name>
</gene>
<feature type="region of interest" description="Disordered" evidence="1">
    <location>
        <begin position="67"/>
        <end position="266"/>
    </location>
</feature>
<sequence length="266" mass="30161">MLRVYSILYIEKLWTVGASPALKGVESSHSSIMEVEIPVPVEELSVEQMSVEQMSVEEISIFENEIIESPVHLDGVPEEEEEEEEEEDRQDEEDEEEEEAKKDKEEIENKFGGYTLESMETEQVTSSNEEEQVQDTRRHSKVTFEEPTHDEHIVRSLDIKPEDEHHAAIFESTISEEYDVSSHDEEEVADASLSSNSSSIVPPHTPISTQTSANSTDKPTSPRTTSLLRRETTKLNSRRKSLTNKLKRVLTVKSGATNKRNSVSLE</sequence>
<feature type="compositionally biased region" description="Polar residues" evidence="1">
    <location>
        <begin position="254"/>
        <end position="266"/>
    </location>
</feature>
<dbReference type="Proteomes" id="UP000603453">
    <property type="component" value="Unassembled WGS sequence"/>
</dbReference>
<dbReference type="EMBL" id="JAEPRD010000040">
    <property type="protein sequence ID" value="KAG2204987.1"/>
    <property type="molecule type" value="Genomic_DNA"/>
</dbReference>
<feature type="compositionally biased region" description="Basic and acidic residues" evidence="1">
    <location>
        <begin position="99"/>
        <end position="109"/>
    </location>
</feature>
<feature type="compositionally biased region" description="Polar residues" evidence="1">
    <location>
        <begin position="206"/>
        <end position="227"/>
    </location>
</feature>
<evidence type="ECO:0000313" key="2">
    <source>
        <dbReference type="EMBL" id="KAG2204987.1"/>
    </source>
</evidence>
<feature type="compositionally biased region" description="Acidic residues" evidence="1">
    <location>
        <begin position="174"/>
        <end position="189"/>
    </location>
</feature>
<feature type="compositionally biased region" description="Acidic residues" evidence="1">
    <location>
        <begin position="76"/>
        <end position="98"/>
    </location>
</feature>
<reference evidence="2" key="1">
    <citation type="submission" date="2020-12" db="EMBL/GenBank/DDBJ databases">
        <title>Metabolic potential, ecology and presence of endohyphal bacteria is reflected in genomic diversity of Mucoromycotina.</title>
        <authorList>
            <person name="Muszewska A."/>
            <person name="Okrasinska A."/>
            <person name="Steczkiewicz K."/>
            <person name="Drgas O."/>
            <person name="Orlowska M."/>
            <person name="Perlinska-Lenart U."/>
            <person name="Aleksandrzak-Piekarczyk T."/>
            <person name="Szatraj K."/>
            <person name="Zielenkiewicz U."/>
            <person name="Pilsyk S."/>
            <person name="Malc E."/>
            <person name="Mieczkowski P."/>
            <person name="Kruszewska J.S."/>
            <person name="Biernat P."/>
            <person name="Pawlowska J."/>
        </authorList>
    </citation>
    <scope>NUCLEOTIDE SEQUENCE</scope>
    <source>
        <strain evidence="2">WA0000017839</strain>
    </source>
</reference>
<accession>A0A8H7R718</accession>
<name>A0A8H7R718_9FUNG</name>
<dbReference type="OrthoDB" id="2288752at2759"/>
<proteinExistence type="predicted"/>
<protein>
    <submittedName>
        <fullName evidence="2">Uncharacterized protein</fullName>
    </submittedName>
</protein>